<organism evidence="3 4">
    <name type="scientific">Streptomyces halobius</name>
    <dbReference type="NCBI Taxonomy" id="2879846"/>
    <lineage>
        <taxon>Bacteria</taxon>
        <taxon>Bacillati</taxon>
        <taxon>Actinomycetota</taxon>
        <taxon>Actinomycetes</taxon>
        <taxon>Kitasatosporales</taxon>
        <taxon>Streptomycetaceae</taxon>
        <taxon>Streptomyces</taxon>
    </lineage>
</organism>
<dbReference type="PANTHER" id="PTHR40040:SF1">
    <property type="entry name" value="MEMBRANE PROTEIN"/>
    <property type="match status" value="1"/>
</dbReference>
<name>A0ABY4MK25_9ACTN</name>
<evidence type="ECO:0000313" key="4">
    <source>
        <dbReference type="Proteomes" id="UP000830115"/>
    </source>
</evidence>
<dbReference type="Pfam" id="PF13828">
    <property type="entry name" value="DUF4190"/>
    <property type="match status" value="1"/>
</dbReference>
<keyword evidence="1" id="KW-1133">Transmembrane helix</keyword>
<feature type="transmembrane region" description="Helical" evidence="1">
    <location>
        <begin position="20"/>
        <end position="47"/>
    </location>
</feature>
<keyword evidence="1" id="KW-0812">Transmembrane</keyword>
<dbReference type="RefSeq" id="WP_248868965.1">
    <property type="nucleotide sequence ID" value="NZ_CP086322.1"/>
</dbReference>
<evidence type="ECO:0000313" key="3">
    <source>
        <dbReference type="EMBL" id="UQA97938.1"/>
    </source>
</evidence>
<keyword evidence="1" id="KW-0472">Membrane</keyword>
<dbReference type="Proteomes" id="UP000830115">
    <property type="component" value="Chromosome"/>
</dbReference>
<keyword evidence="4" id="KW-1185">Reference proteome</keyword>
<dbReference type="PANTHER" id="PTHR40040">
    <property type="entry name" value="SMALL HYDROPHOBIC PROTEIN-RELATED"/>
    <property type="match status" value="1"/>
</dbReference>
<sequence length="89" mass="9120">MAQMTQTSRVARAHADGMAVASFVLGLLGTLVLNIVLGPCALVLGAVALARRTNRRGRALLGIALGATDLIILAMLVITDGTVSWHVGG</sequence>
<evidence type="ECO:0000256" key="1">
    <source>
        <dbReference type="SAM" id="Phobius"/>
    </source>
</evidence>
<dbReference type="EMBL" id="CP086322">
    <property type="protein sequence ID" value="UQA97938.1"/>
    <property type="molecule type" value="Genomic_DNA"/>
</dbReference>
<feature type="transmembrane region" description="Helical" evidence="1">
    <location>
        <begin position="59"/>
        <end position="79"/>
    </location>
</feature>
<proteinExistence type="predicted"/>
<accession>A0ABY4MK25</accession>
<protein>
    <recommendedName>
        <fullName evidence="2">DUF4190 domain-containing protein</fullName>
    </recommendedName>
</protein>
<evidence type="ECO:0000259" key="2">
    <source>
        <dbReference type="Pfam" id="PF13828"/>
    </source>
</evidence>
<dbReference type="InterPro" id="IPR055338">
    <property type="entry name" value="YqfX-like"/>
</dbReference>
<feature type="domain" description="DUF4190" evidence="2">
    <location>
        <begin position="18"/>
        <end position="75"/>
    </location>
</feature>
<reference evidence="3" key="1">
    <citation type="submission" date="2021-10" db="EMBL/GenBank/DDBJ databases">
        <title>Streptomyces nigrumlapis sp.nov.,an antimicrobial producing actinobacterium isolated from Black Gobi rocks.</title>
        <authorList>
            <person name="Wen Y."/>
            <person name="Zhang W."/>
            <person name="Liu X.G."/>
        </authorList>
    </citation>
    <scope>NUCLEOTIDE SEQUENCE</scope>
    <source>
        <strain evidence="3">ST13-2-2</strain>
    </source>
</reference>
<dbReference type="InterPro" id="IPR025241">
    <property type="entry name" value="DUF4190"/>
</dbReference>
<gene>
    <name evidence="3" type="ORF">K9S39_26025</name>
</gene>